<reference evidence="2" key="1">
    <citation type="submission" date="2017-02" db="UniProtKB">
        <authorList>
            <consortium name="WormBaseParasite"/>
        </authorList>
    </citation>
    <scope>IDENTIFICATION</scope>
</reference>
<sequence>MNENGIILGKEQKARLEANRSILERQEEELRALGVLP</sequence>
<dbReference type="WBParaSite" id="ALUE_0002286701-mRNA-1">
    <property type="protein sequence ID" value="ALUE_0002286701-mRNA-1"/>
    <property type="gene ID" value="ALUE_0002286701"/>
</dbReference>
<keyword evidence="1" id="KW-1185">Reference proteome</keyword>
<evidence type="ECO:0000313" key="2">
    <source>
        <dbReference type="WBParaSite" id="ALUE_0002286701-mRNA-1"/>
    </source>
</evidence>
<name>A0A0M3IVT9_ASCLU</name>
<dbReference type="AlphaFoldDB" id="A0A0M3IVT9"/>
<organism evidence="1 2">
    <name type="scientific">Ascaris lumbricoides</name>
    <name type="common">Giant roundworm</name>
    <dbReference type="NCBI Taxonomy" id="6252"/>
    <lineage>
        <taxon>Eukaryota</taxon>
        <taxon>Metazoa</taxon>
        <taxon>Ecdysozoa</taxon>
        <taxon>Nematoda</taxon>
        <taxon>Chromadorea</taxon>
        <taxon>Rhabditida</taxon>
        <taxon>Spirurina</taxon>
        <taxon>Ascaridomorpha</taxon>
        <taxon>Ascaridoidea</taxon>
        <taxon>Ascarididae</taxon>
        <taxon>Ascaris</taxon>
    </lineage>
</organism>
<dbReference type="Proteomes" id="UP000036681">
    <property type="component" value="Unplaced"/>
</dbReference>
<protein>
    <submittedName>
        <fullName evidence="2">Transposase</fullName>
    </submittedName>
</protein>
<accession>A0A0M3IVT9</accession>
<evidence type="ECO:0000313" key="1">
    <source>
        <dbReference type="Proteomes" id="UP000036681"/>
    </source>
</evidence>
<proteinExistence type="predicted"/>